<organism evidence="2">
    <name type="scientific">marine metagenome</name>
    <dbReference type="NCBI Taxonomy" id="408172"/>
    <lineage>
        <taxon>unclassified sequences</taxon>
        <taxon>metagenomes</taxon>
        <taxon>ecological metagenomes</taxon>
    </lineage>
</organism>
<evidence type="ECO:0000313" key="2">
    <source>
        <dbReference type="EMBL" id="SVC45165.1"/>
    </source>
</evidence>
<dbReference type="InterPro" id="IPR011008">
    <property type="entry name" value="Dimeric_a/b-barrel"/>
</dbReference>
<sequence>MTVRLAAVIMAVFISGFLSGRNFDFTISAHAQSNKVFELRTYTAAEGKLPNLLARFRDHTMTLFEKHGMTNVGYWVPQDLPNSENTLIYLLEHSSRQAAQESWADFRADAEWSR</sequence>
<feature type="domain" description="NIPSNAP" evidence="1">
    <location>
        <begin position="37"/>
        <end position="113"/>
    </location>
</feature>
<gene>
    <name evidence="2" type="ORF">METZ01_LOCUS298019</name>
</gene>
<dbReference type="EMBL" id="UINC01091971">
    <property type="protein sequence ID" value="SVC45165.1"/>
    <property type="molecule type" value="Genomic_DNA"/>
</dbReference>
<evidence type="ECO:0000259" key="1">
    <source>
        <dbReference type="Pfam" id="PF07978"/>
    </source>
</evidence>
<name>A0A382MAU6_9ZZZZ</name>
<dbReference type="Gene3D" id="3.30.70.100">
    <property type="match status" value="1"/>
</dbReference>
<proteinExistence type="predicted"/>
<protein>
    <recommendedName>
        <fullName evidence="1">NIPSNAP domain-containing protein</fullName>
    </recommendedName>
</protein>
<accession>A0A382MAU6</accession>
<dbReference type="SUPFAM" id="SSF54909">
    <property type="entry name" value="Dimeric alpha+beta barrel"/>
    <property type="match status" value="1"/>
</dbReference>
<dbReference type="InterPro" id="IPR012577">
    <property type="entry name" value="NIPSNAP"/>
</dbReference>
<feature type="non-terminal residue" evidence="2">
    <location>
        <position position="114"/>
    </location>
</feature>
<dbReference type="AlphaFoldDB" id="A0A382MAU6"/>
<reference evidence="2" key="1">
    <citation type="submission" date="2018-05" db="EMBL/GenBank/DDBJ databases">
        <authorList>
            <person name="Lanie J.A."/>
            <person name="Ng W.-L."/>
            <person name="Kazmierczak K.M."/>
            <person name="Andrzejewski T.M."/>
            <person name="Davidsen T.M."/>
            <person name="Wayne K.J."/>
            <person name="Tettelin H."/>
            <person name="Glass J.I."/>
            <person name="Rusch D."/>
            <person name="Podicherti R."/>
            <person name="Tsui H.-C.T."/>
            <person name="Winkler M.E."/>
        </authorList>
    </citation>
    <scope>NUCLEOTIDE SEQUENCE</scope>
</reference>
<dbReference type="Pfam" id="PF07978">
    <property type="entry name" value="NIPSNAP"/>
    <property type="match status" value="1"/>
</dbReference>